<reference evidence="3 4" key="1">
    <citation type="submission" date="2018-11" db="EMBL/GenBank/DDBJ databases">
        <title>Genome sequencing and assembly of Clostridium tagluense strain A121.</title>
        <authorList>
            <person name="Murakami T."/>
            <person name="Segawa T."/>
            <person name="Shcherbakova V.A."/>
            <person name="Mori H."/>
            <person name="Yoshimura Y."/>
        </authorList>
    </citation>
    <scope>NUCLEOTIDE SEQUENCE [LARGE SCALE GENOMIC DNA]</scope>
    <source>
        <strain evidence="3 4">A121</strain>
    </source>
</reference>
<dbReference type="InterPro" id="IPR002869">
    <property type="entry name" value="Pyrv_flavodox_OxRed_cen"/>
</dbReference>
<gene>
    <name evidence="3" type="ORF">Ctaglu_38050</name>
</gene>
<sequence length="190" mass="20933">MGVTNIYMAGVGGQGLVLTTEIVVEVAFLEGYEVKSNDVIGLSQRGGKVWGSVRFGEKVYSALIPEGEGDLLLAMEELEGLRLSSALKKGAKIIFNEEIIFPNRVLIEKDEYPENIEEKLVKKGYEVISLNAQELAKDLGNIKTANIVLLGKLSKYLPFKEETWLKVIENKVPAKTVQVNFSAFKAGRQA</sequence>
<dbReference type="EMBL" id="BHYK01000028">
    <property type="protein sequence ID" value="GCD12182.1"/>
    <property type="molecule type" value="Genomic_DNA"/>
</dbReference>
<dbReference type="OrthoDB" id="9789125at2"/>
<evidence type="ECO:0000313" key="3">
    <source>
        <dbReference type="EMBL" id="GCD12182.1"/>
    </source>
</evidence>
<dbReference type="SUPFAM" id="SSF53323">
    <property type="entry name" value="Pyruvate-ferredoxin oxidoreductase, PFOR, domain III"/>
    <property type="match status" value="1"/>
</dbReference>
<comment type="caution">
    <text evidence="3">The sequence shown here is derived from an EMBL/GenBank/DDBJ whole genome shotgun (WGS) entry which is preliminary data.</text>
</comment>
<dbReference type="AlphaFoldDB" id="A0A401URK3"/>
<dbReference type="Proteomes" id="UP000287872">
    <property type="component" value="Unassembled WGS sequence"/>
</dbReference>
<dbReference type="InterPro" id="IPR019752">
    <property type="entry name" value="Pyrv/ketoisovalerate_OxRed_cat"/>
</dbReference>
<dbReference type="PANTHER" id="PTHR43854:SF1">
    <property type="entry name" value="INDOLEPYRUVATE OXIDOREDUCTASE SUBUNIT IORB"/>
    <property type="match status" value="1"/>
</dbReference>
<organism evidence="3 4">
    <name type="scientific">Clostridium tagluense</name>
    <dbReference type="NCBI Taxonomy" id="360422"/>
    <lineage>
        <taxon>Bacteria</taxon>
        <taxon>Bacillati</taxon>
        <taxon>Bacillota</taxon>
        <taxon>Clostridia</taxon>
        <taxon>Eubacteriales</taxon>
        <taxon>Clostridiaceae</taxon>
        <taxon>Clostridium</taxon>
    </lineage>
</organism>
<evidence type="ECO:0000313" key="4">
    <source>
        <dbReference type="Proteomes" id="UP000287872"/>
    </source>
</evidence>
<proteinExistence type="predicted"/>
<dbReference type="GO" id="GO:0016903">
    <property type="term" value="F:oxidoreductase activity, acting on the aldehyde or oxo group of donors"/>
    <property type="evidence" value="ECO:0007669"/>
    <property type="project" value="InterPro"/>
</dbReference>
<keyword evidence="1" id="KW-0560">Oxidoreductase</keyword>
<evidence type="ECO:0000259" key="2">
    <source>
        <dbReference type="Pfam" id="PF01558"/>
    </source>
</evidence>
<dbReference type="InterPro" id="IPR052198">
    <property type="entry name" value="IorB_Oxidoreductase"/>
</dbReference>
<dbReference type="PANTHER" id="PTHR43854">
    <property type="entry name" value="INDOLEPYRUVATE OXIDOREDUCTASE SUBUNIT IORB"/>
    <property type="match status" value="1"/>
</dbReference>
<dbReference type="RefSeq" id="WP_125004668.1">
    <property type="nucleotide sequence ID" value="NZ_BHYK01000028.1"/>
</dbReference>
<keyword evidence="3" id="KW-0670">Pyruvate</keyword>
<protein>
    <submittedName>
        <fullName evidence="3">Indolepyruvate oxidoreductase</fullName>
    </submittedName>
</protein>
<feature type="domain" description="Pyruvate/ketoisovalerate oxidoreductase catalytic" evidence="2">
    <location>
        <begin position="12"/>
        <end position="189"/>
    </location>
</feature>
<evidence type="ECO:0000256" key="1">
    <source>
        <dbReference type="ARBA" id="ARBA00023002"/>
    </source>
</evidence>
<dbReference type="Gene3D" id="3.40.920.10">
    <property type="entry name" value="Pyruvate-ferredoxin oxidoreductase, PFOR, domain III"/>
    <property type="match status" value="1"/>
</dbReference>
<keyword evidence="4" id="KW-1185">Reference proteome</keyword>
<accession>A0A401URK3</accession>
<dbReference type="Pfam" id="PF01558">
    <property type="entry name" value="POR"/>
    <property type="match status" value="1"/>
</dbReference>
<name>A0A401URK3_9CLOT</name>